<comment type="similarity">
    <text evidence="1 3">Belongs to the TPP enzyme family.</text>
</comment>
<dbReference type="GO" id="GO:0050660">
    <property type="term" value="F:flavin adenine dinucleotide binding"/>
    <property type="evidence" value="ECO:0007669"/>
    <property type="project" value="TreeGrafter"/>
</dbReference>
<dbReference type="InterPro" id="IPR029061">
    <property type="entry name" value="THDP-binding"/>
</dbReference>
<evidence type="ECO:0000259" key="6">
    <source>
        <dbReference type="Pfam" id="PF02776"/>
    </source>
</evidence>
<keyword evidence="7" id="KW-0378">Hydrolase</keyword>
<feature type="domain" description="Thiamine pyrophosphate enzyme TPP-binding" evidence="5">
    <location>
        <begin position="417"/>
        <end position="576"/>
    </location>
</feature>
<feature type="domain" description="Thiamine pyrophosphate enzyme central" evidence="4">
    <location>
        <begin position="219"/>
        <end position="353"/>
    </location>
</feature>
<accession>A0A1B2DNK5</accession>
<dbReference type="GO" id="GO:0016823">
    <property type="term" value="F:hydrolase activity, acting on acid carbon-carbon bonds, in ketonic substances"/>
    <property type="evidence" value="ECO:0007669"/>
    <property type="project" value="InterPro"/>
</dbReference>
<dbReference type="Pfam" id="PF02775">
    <property type="entry name" value="TPP_enzyme_C"/>
    <property type="match status" value="1"/>
</dbReference>
<dbReference type="InterPro" id="IPR029035">
    <property type="entry name" value="DHS-like_NAD/FAD-binding_dom"/>
</dbReference>
<dbReference type="GO" id="GO:0000287">
    <property type="term" value="F:magnesium ion binding"/>
    <property type="evidence" value="ECO:0007669"/>
    <property type="project" value="InterPro"/>
</dbReference>
<dbReference type="PROSITE" id="PS00187">
    <property type="entry name" value="TPP_ENZYMES"/>
    <property type="match status" value="1"/>
</dbReference>
<dbReference type="CDD" id="cd07035">
    <property type="entry name" value="TPP_PYR_POX_like"/>
    <property type="match status" value="1"/>
</dbReference>
<dbReference type="Gene3D" id="3.40.50.1220">
    <property type="entry name" value="TPP-binding domain"/>
    <property type="match status" value="1"/>
</dbReference>
<evidence type="ECO:0000256" key="1">
    <source>
        <dbReference type="ARBA" id="ARBA00007812"/>
    </source>
</evidence>
<reference evidence="7" key="1">
    <citation type="submission" date="2016-08" db="EMBL/GenBank/DDBJ databases">
        <title>Complete Genome Seqeunce of Paenibacillus sp. BIHB 4019 from tea rhizoplane.</title>
        <authorList>
            <person name="Thakur R."/>
            <person name="Swarnkar M.K."/>
            <person name="Gulati A."/>
        </authorList>
    </citation>
    <scope>NUCLEOTIDE SEQUENCE [LARGE SCALE GENOMIC DNA]</scope>
    <source>
        <strain evidence="7">BIHB4019</strain>
    </source>
</reference>
<dbReference type="AlphaFoldDB" id="A0A1B2DNK5"/>
<dbReference type="InterPro" id="IPR030817">
    <property type="entry name" value="Myo_inos_IolD"/>
</dbReference>
<dbReference type="EMBL" id="CP016808">
    <property type="protein sequence ID" value="ANY69295.1"/>
    <property type="molecule type" value="Genomic_DNA"/>
</dbReference>
<gene>
    <name evidence="7" type="ORF">BBD42_24530</name>
</gene>
<dbReference type="Pfam" id="PF02776">
    <property type="entry name" value="TPP_enzyme_N"/>
    <property type="match status" value="1"/>
</dbReference>
<feature type="domain" description="Thiamine pyrophosphate enzyme N-terminal TPP-binding" evidence="6">
    <location>
        <begin position="31"/>
        <end position="130"/>
    </location>
</feature>
<evidence type="ECO:0000256" key="3">
    <source>
        <dbReference type="RuleBase" id="RU362132"/>
    </source>
</evidence>
<evidence type="ECO:0000256" key="2">
    <source>
        <dbReference type="ARBA" id="ARBA00023052"/>
    </source>
</evidence>
<dbReference type="InterPro" id="IPR012000">
    <property type="entry name" value="Thiamin_PyroP_enz_cen_dom"/>
</dbReference>
<dbReference type="GO" id="GO:0003984">
    <property type="term" value="F:acetolactate synthase activity"/>
    <property type="evidence" value="ECO:0007669"/>
    <property type="project" value="TreeGrafter"/>
</dbReference>
<evidence type="ECO:0000313" key="7">
    <source>
        <dbReference type="EMBL" id="ANY69295.1"/>
    </source>
</evidence>
<dbReference type="NCBIfam" id="TIGR04377">
    <property type="entry name" value="myo_inos_iolD"/>
    <property type="match status" value="1"/>
</dbReference>
<dbReference type="InterPro" id="IPR012001">
    <property type="entry name" value="Thiamin_PyroP_enz_TPP-bd_dom"/>
</dbReference>
<protein>
    <submittedName>
        <fullName evidence="7">3D-(3,5/4)-trihydroxycyclohexane-1,2-dione acylhydrolase (Decyclizing)</fullName>
    </submittedName>
</protein>
<dbReference type="InterPro" id="IPR011766">
    <property type="entry name" value="TPP_enzyme_TPP-bd"/>
</dbReference>
<dbReference type="GO" id="GO:0030976">
    <property type="term" value="F:thiamine pyrophosphate binding"/>
    <property type="evidence" value="ECO:0007669"/>
    <property type="project" value="InterPro"/>
</dbReference>
<dbReference type="GO" id="GO:0005948">
    <property type="term" value="C:acetolactate synthase complex"/>
    <property type="evidence" value="ECO:0007669"/>
    <property type="project" value="TreeGrafter"/>
</dbReference>
<dbReference type="Gene3D" id="3.40.50.970">
    <property type="match status" value="2"/>
</dbReference>
<evidence type="ECO:0000259" key="4">
    <source>
        <dbReference type="Pfam" id="PF00205"/>
    </source>
</evidence>
<evidence type="ECO:0000259" key="5">
    <source>
        <dbReference type="Pfam" id="PF02775"/>
    </source>
</evidence>
<dbReference type="InterPro" id="IPR000399">
    <property type="entry name" value="TPP-bd_CS"/>
</dbReference>
<dbReference type="SUPFAM" id="SSF52518">
    <property type="entry name" value="Thiamin diphosphate-binding fold (THDP-binding)"/>
    <property type="match status" value="2"/>
</dbReference>
<dbReference type="GO" id="GO:0009099">
    <property type="term" value="P:L-valine biosynthetic process"/>
    <property type="evidence" value="ECO:0007669"/>
    <property type="project" value="TreeGrafter"/>
</dbReference>
<dbReference type="GO" id="GO:0009097">
    <property type="term" value="P:isoleucine biosynthetic process"/>
    <property type="evidence" value="ECO:0007669"/>
    <property type="project" value="TreeGrafter"/>
</dbReference>
<name>A0A1B2DNK5_9BACL</name>
<dbReference type="RefSeq" id="WP_099520325.1">
    <property type="nucleotide sequence ID" value="NZ_CP016808.1"/>
</dbReference>
<dbReference type="CDD" id="cd02003">
    <property type="entry name" value="TPP_IolD"/>
    <property type="match status" value="1"/>
</dbReference>
<sequence length="621" mass="67244">MTTIRLTMAQALLRFLDQQYISVDGEETKFVEGVFGIFGHGNVTGMGEALERSAGSLTFIQGKNEQGMVHTAAAFAKQRNRKQIYACTTSIGPGALNMVTAAATATVNRIPVLLLPGDNFASRQPDPVLQQLEVSSDYTLSATDSFKAVSRYWDRIVRPEQLITAALQAMRVLTDPAETGAVTLALPQDVQAEAYDYPESFFAKRVHYVDRREPTKDAVARAAERIAASKHPLIVAGGGVLYASATSELQAFAEAFGIPVTETQAGKSAFDWRHPLYAGAIGVTGALAANEWAKQADLVIGVGTRYSDFTTASKSAYANPDVQFININLNGADAAKLGGEAVIADARTGLQALQSALQAANYKSSYTDAEVAQRKAAWDAEVDRLYKEEHEDGFSQTRALGVINETIDSSSVVVGAAGSLPGDLHRLWRSTEPKTYHMEYGFSCMGYEVSGAFGAALAEPQREVYAMVGDGSYLMLHSELVTSLQEQRKFTILLFDNHGFQCIHNLQREHGSDGFGNEFRYREASTGRYTGQPLPIDFAAHARSLGASAYKATNAEELRAALLQAKQEERTTLIEISVLPGTNSGGYESWWHVGVPAVSESDKVLKAHAAMQVKLSKAKQL</sequence>
<dbReference type="InterPro" id="IPR045229">
    <property type="entry name" value="TPP_enz"/>
</dbReference>
<proteinExistence type="inferred from homology"/>
<keyword evidence="2 3" id="KW-0786">Thiamine pyrophosphate</keyword>
<dbReference type="Pfam" id="PF00205">
    <property type="entry name" value="TPP_enzyme_M"/>
    <property type="match status" value="1"/>
</dbReference>
<organism evidence="7">
    <name type="scientific">Paenibacillus sp. BIHB 4019</name>
    <dbReference type="NCBI Taxonomy" id="1870819"/>
    <lineage>
        <taxon>Bacteria</taxon>
        <taxon>Bacillati</taxon>
        <taxon>Bacillota</taxon>
        <taxon>Bacilli</taxon>
        <taxon>Bacillales</taxon>
        <taxon>Paenibacillaceae</taxon>
        <taxon>Paenibacillus</taxon>
    </lineage>
</organism>
<dbReference type="GO" id="GO:0019310">
    <property type="term" value="P:inositol catabolic process"/>
    <property type="evidence" value="ECO:0007669"/>
    <property type="project" value="InterPro"/>
</dbReference>
<dbReference type="PANTHER" id="PTHR18968:SF9">
    <property type="entry name" value="3D-(3,5_4)-TRIHYDROXYCYCLOHEXANE-1,2-DIONE HYDROLASE"/>
    <property type="match status" value="1"/>
</dbReference>
<dbReference type="PANTHER" id="PTHR18968">
    <property type="entry name" value="THIAMINE PYROPHOSPHATE ENZYMES"/>
    <property type="match status" value="1"/>
</dbReference>
<dbReference type="SUPFAM" id="SSF52467">
    <property type="entry name" value="DHS-like NAD/FAD-binding domain"/>
    <property type="match status" value="1"/>
</dbReference>